<dbReference type="RefSeq" id="WP_165283166.1">
    <property type="nucleotide sequence ID" value="NZ_LR214938.2"/>
</dbReference>
<protein>
    <submittedName>
        <fullName evidence="1">Uncharacterized protein</fullName>
    </submittedName>
</protein>
<accession>A0A448ZZ38</accession>
<name>A0A448ZZ38_METSV</name>
<evidence type="ECO:0000313" key="1">
    <source>
        <dbReference type="EMBL" id="VEU56518.1"/>
    </source>
</evidence>
<dbReference type="AlphaFoldDB" id="A0A448ZZ38"/>
<keyword evidence="1" id="KW-0614">Plasmid</keyword>
<sequence length="789" mass="94669">MNKKLLLGTLTSLPILPVVLLSTSAINNKKIENNNTNKNSMIKNQTVRQNSKLKYVITIDNQEMTFDSKEEIYKYLVNRVQVNGYLGKKEYKNYDGQIDMDPNKLNLVDFSKMKKAYKDIHGNYSDDLDSVIRSYLPEFAIVKRYYDHRNQPFKDPEAAKNSIIQNSADDIVDNLFYKLNYHYNGQTIEKHYNPYNKYDIEELMQDIYDRKVLGTETKTFQALKLNDEDGNERLLSYKGQIENFFTTLFNNAIKDFTNQAAKKRYKVTLKLPRMDNMNYPNYGKAYFKNFASDSSNEWQYNGTQTEIYKYVDEEWIEKYFEELEVLKKNDKANEFVSKNFNRYYSKRLTKEIKNPNYKPNGNGRQKEYFTRAYYNHYADLKGDFLDFKYLNLAAENYHDEYQIITILNHDRWTYNNFGLEMNVEFDKKDFENKMNSLKNEFIEDNTFFNKFKNLLINVIRNLNNKKEENYFNNLENDNNLWKMLWNIFEEKLNAFLKKIRENNDNNYAALKFNDSKTYYQDAKNVLWNSWKNLKLWKIFSKLKINFENEIENIFYHNKTQPLFYKNKNYSFTNLTNKNKKSNEYFDFIKQDDISEIKNNREFIESQKQFALNRKINFIDNYSNYFYLENLETFKYKNFIQYKESSNGSYQLNNSYSSLKTFKDDTEVNAYLKRIKEDGILPETRYTIVGLESTLDSNGIKMLLDELGFNDPSTITNNYRIILQKLILPSTEKIFYLDNDHKYLLDLKYFNLWNIKINNEKYHFESSQAITKFIINYVNLNAKPITRGVK</sequence>
<organism evidence="1">
    <name type="scientific">Metamycoplasma salivarium</name>
    <name type="common">Mycoplasma salivarium</name>
    <dbReference type="NCBI Taxonomy" id="2124"/>
    <lineage>
        <taxon>Bacteria</taxon>
        <taxon>Bacillati</taxon>
        <taxon>Mycoplasmatota</taxon>
        <taxon>Mycoplasmoidales</taxon>
        <taxon>Metamycoplasmataceae</taxon>
        <taxon>Metamycoplasma</taxon>
    </lineage>
</organism>
<dbReference type="EMBL" id="LR214939">
    <property type="protein sequence ID" value="VEU56518.1"/>
    <property type="molecule type" value="Genomic_DNA"/>
</dbReference>
<proteinExistence type="predicted"/>
<reference evidence="1" key="1">
    <citation type="submission" date="2019-01" db="EMBL/GenBank/DDBJ databases">
        <authorList>
            <consortium name="Pathogen Informatics"/>
        </authorList>
    </citation>
    <scope>NUCLEOTIDE SEQUENCE [LARGE SCALE GENOMIC DNA]</scope>
    <source>
        <strain evidence="1">NCTC10113</strain>
    </source>
</reference>
<geneLocation type="plasmid" evidence="1">
    <name>2</name>
</geneLocation>
<gene>
    <name evidence="1" type="ORF">NCTC10113_01427</name>
</gene>